<dbReference type="InterPro" id="IPR003245">
    <property type="entry name" value="Phytocyanin_dom"/>
</dbReference>
<dbReference type="AlphaFoldDB" id="A0AAP0HK10"/>
<dbReference type="Gene3D" id="2.60.40.420">
    <property type="entry name" value="Cupredoxins - blue copper proteins"/>
    <property type="match status" value="1"/>
</dbReference>
<keyword evidence="6" id="KW-1185">Reference proteome</keyword>
<feature type="signal peptide" evidence="3">
    <location>
        <begin position="1"/>
        <end position="21"/>
    </location>
</feature>
<evidence type="ECO:0000256" key="1">
    <source>
        <dbReference type="ARBA" id="ARBA00023157"/>
    </source>
</evidence>
<protein>
    <recommendedName>
        <fullName evidence="4">Phytocyanin domain-containing protein</fullName>
    </recommendedName>
</protein>
<dbReference type="InterPro" id="IPR008972">
    <property type="entry name" value="Cupredoxin"/>
</dbReference>
<feature type="chain" id="PRO_5043018737" description="Phytocyanin domain-containing protein" evidence="3">
    <location>
        <begin position="22"/>
        <end position="174"/>
    </location>
</feature>
<dbReference type="GO" id="GO:0009055">
    <property type="term" value="F:electron transfer activity"/>
    <property type="evidence" value="ECO:0007669"/>
    <property type="project" value="InterPro"/>
</dbReference>
<keyword evidence="2" id="KW-0325">Glycoprotein</keyword>
<dbReference type="CDD" id="cd04216">
    <property type="entry name" value="Phytocyanin"/>
    <property type="match status" value="1"/>
</dbReference>
<gene>
    <name evidence="5" type="ORF">Scep_028871</name>
</gene>
<organism evidence="5 6">
    <name type="scientific">Stephania cephalantha</name>
    <dbReference type="NCBI Taxonomy" id="152367"/>
    <lineage>
        <taxon>Eukaryota</taxon>
        <taxon>Viridiplantae</taxon>
        <taxon>Streptophyta</taxon>
        <taxon>Embryophyta</taxon>
        <taxon>Tracheophyta</taxon>
        <taxon>Spermatophyta</taxon>
        <taxon>Magnoliopsida</taxon>
        <taxon>Ranunculales</taxon>
        <taxon>Menispermaceae</taxon>
        <taxon>Menispermoideae</taxon>
        <taxon>Cissampelideae</taxon>
        <taxon>Stephania</taxon>
    </lineage>
</organism>
<dbReference type="PANTHER" id="PTHR33021:SF31">
    <property type="entry name" value="OS02G0720100 PROTEIN"/>
    <property type="match status" value="1"/>
</dbReference>
<dbReference type="Pfam" id="PF02298">
    <property type="entry name" value="Cu_bind_like"/>
    <property type="match status" value="1"/>
</dbReference>
<dbReference type="SUPFAM" id="SSF49503">
    <property type="entry name" value="Cupredoxins"/>
    <property type="match status" value="1"/>
</dbReference>
<dbReference type="PANTHER" id="PTHR33021">
    <property type="entry name" value="BLUE COPPER PROTEIN"/>
    <property type="match status" value="1"/>
</dbReference>
<reference evidence="5 6" key="1">
    <citation type="submission" date="2024-01" db="EMBL/GenBank/DDBJ databases">
        <title>Genome assemblies of Stephania.</title>
        <authorList>
            <person name="Yang L."/>
        </authorList>
    </citation>
    <scope>NUCLEOTIDE SEQUENCE [LARGE SCALE GENOMIC DNA]</scope>
    <source>
        <strain evidence="5">JXDWG</strain>
        <tissue evidence="5">Leaf</tissue>
    </source>
</reference>
<dbReference type="FunFam" id="2.60.40.420:FF:000034">
    <property type="entry name" value="Cupredoxin superfamily protein"/>
    <property type="match status" value="1"/>
</dbReference>
<keyword evidence="1" id="KW-1015">Disulfide bond</keyword>
<evidence type="ECO:0000256" key="3">
    <source>
        <dbReference type="SAM" id="SignalP"/>
    </source>
</evidence>
<evidence type="ECO:0000313" key="5">
    <source>
        <dbReference type="EMBL" id="KAK9089789.1"/>
    </source>
</evidence>
<dbReference type="EMBL" id="JBBNAG010000012">
    <property type="protein sequence ID" value="KAK9089789.1"/>
    <property type="molecule type" value="Genomic_DNA"/>
</dbReference>
<evidence type="ECO:0000259" key="4">
    <source>
        <dbReference type="PROSITE" id="PS51485"/>
    </source>
</evidence>
<comment type="caution">
    <text evidence="5">The sequence shown here is derived from an EMBL/GenBank/DDBJ whole genome shotgun (WGS) entry which is preliminary data.</text>
</comment>
<evidence type="ECO:0000313" key="6">
    <source>
        <dbReference type="Proteomes" id="UP001419268"/>
    </source>
</evidence>
<accession>A0AAP0HK10</accession>
<evidence type="ECO:0000256" key="2">
    <source>
        <dbReference type="ARBA" id="ARBA00023180"/>
    </source>
</evidence>
<dbReference type="Proteomes" id="UP001419268">
    <property type="component" value="Unassembled WGS sequence"/>
</dbReference>
<proteinExistence type="predicted"/>
<sequence>MAVMVVSLLIFLVGFCGQCYSAQGQVYHVVGGERGWDPSSQIQSWSSGRVFRVGDHIWFLYSAAQENYIVELRSKEALESCDVSNPIRMYTDGIDKVMLDGEGPHYFASNSVDGCKNGLKLHVDVLPQIPKPITAQSTADMVAAAPLPSASARAGVGATLLLWSCAVALVGYLI</sequence>
<dbReference type="InterPro" id="IPR039391">
    <property type="entry name" value="Phytocyanin-like"/>
</dbReference>
<feature type="domain" description="Phytocyanin" evidence="4">
    <location>
        <begin position="26"/>
        <end position="127"/>
    </location>
</feature>
<name>A0AAP0HK10_9MAGN</name>
<dbReference type="PROSITE" id="PS51485">
    <property type="entry name" value="PHYTOCYANIN"/>
    <property type="match status" value="1"/>
</dbReference>
<keyword evidence="3" id="KW-0732">Signal</keyword>
<dbReference type="GO" id="GO:0005886">
    <property type="term" value="C:plasma membrane"/>
    <property type="evidence" value="ECO:0007669"/>
    <property type="project" value="TreeGrafter"/>
</dbReference>